<dbReference type="AlphaFoldDB" id="A0AAE2QKD3"/>
<organism evidence="1 2">
    <name type="scientific">Haemophilus parainfluenzae</name>
    <dbReference type="NCBI Taxonomy" id="729"/>
    <lineage>
        <taxon>Bacteria</taxon>
        <taxon>Pseudomonadati</taxon>
        <taxon>Pseudomonadota</taxon>
        <taxon>Gammaproteobacteria</taxon>
        <taxon>Pasteurellales</taxon>
        <taxon>Pasteurellaceae</taxon>
        <taxon>Haemophilus</taxon>
    </lineage>
</organism>
<comment type="caution">
    <text evidence="1">The sequence shown here is derived from an EMBL/GenBank/DDBJ whole genome shotgun (WGS) entry which is preliminary data.</text>
</comment>
<gene>
    <name evidence="1" type="ORF">DPV95_10115</name>
</gene>
<evidence type="ECO:0000313" key="1">
    <source>
        <dbReference type="EMBL" id="RDE82112.1"/>
    </source>
</evidence>
<sequence>MEKYFYSKGWSFVKKKSWGEFSVEDALRRHGKEEYTVLINSSSRPDSYIVIGKDYVIVYFLDDNLNEVLSYEFKFSKLTTDKLFLSFITSKKYGVGKAPIIIHQFKILEDGHVFSERMDYESNIVDSYEVIINTNSNYYNYPKFGCYEEFLKLDRYFDSW</sequence>
<protein>
    <submittedName>
        <fullName evidence="1">Uncharacterized protein</fullName>
    </submittedName>
</protein>
<dbReference type="EMBL" id="QEPT01000012">
    <property type="protein sequence ID" value="RDE82112.1"/>
    <property type="molecule type" value="Genomic_DNA"/>
</dbReference>
<accession>A0AAE2QKD3</accession>
<reference evidence="1 2" key="1">
    <citation type="submission" date="2018-05" db="EMBL/GenBank/DDBJ databases">
        <title>Draft Genome Sequences for a Diverse set of 7 Haemophilus Species.</title>
        <authorList>
            <person name="Nichols M."/>
            <person name="Topaz N."/>
            <person name="Wang X."/>
            <person name="Wang X."/>
            <person name="Boxrud D."/>
        </authorList>
    </citation>
    <scope>NUCLEOTIDE SEQUENCE [LARGE SCALE GENOMIC DNA]</scope>
    <source>
        <strain evidence="1 2">C2006002596</strain>
    </source>
</reference>
<evidence type="ECO:0000313" key="2">
    <source>
        <dbReference type="Proteomes" id="UP000253823"/>
    </source>
</evidence>
<name>A0AAE2QKD3_HAEPA</name>
<dbReference type="Proteomes" id="UP000253823">
    <property type="component" value="Unassembled WGS sequence"/>
</dbReference>
<proteinExistence type="predicted"/>
<dbReference type="RefSeq" id="WP_049366723.1">
    <property type="nucleotide sequence ID" value="NZ_JADCLU010000018.1"/>
</dbReference>